<comment type="subcellular location">
    <subcellularLocation>
        <location evidence="1">Membrane</location>
        <topology evidence="1">Multi-pass membrane protein</topology>
    </subcellularLocation>
</comment>
<evidence type="ECO:0000256" key="5">
    <source>
        <dbReference type="ARBA" id="ARBA00023136"/>
    </source>
</evidence>
<accession>A0A7J7H9G6</accession>
<dbReference type="Proteomes" id="UP000593564">
    <property type="component" value="Unassembled WGS sequence"/>
</dbReference>
<feature type="transmembrane region" description="Helical" evidence="7">
    <location>
        <begin position="492"/>
        <end position="510"/>
    </location>
</feature>
<keyword evidence="9" id="KW-1185">Reference proteome</keyword>
<feature type="transmembrane region" description="Helical" evidence="7">
    <location>
        <begin position="314"/>
        <end position="340"/>
    </location>
</feature>
<feature type="transmembrane region" description="Helical" evidence="7">
    <location>
        <begin position="463"/>
        <end position="486"/>
    </location>
</feature>
<reference evidence="9" key="1">
    <citation type="journal article" date="2020" name="Nat. Commun.">
        <title>Genome assembly of wild tea tree DASZ reveals pedigree and selection history of tea varieties.</title>
        <authorList>
            <person name="Zhang W."/>
            <person name="Zhang Y."/>
            <person name="Qiu H."/>
            <person name="Guo Y."/>
            <person name="Wan H."/>
            <person name="Zhang X."/>
            <person name="Scossa F."/>
            <person name="Alseekh S."/>
            <person name="Zhang Q."/>
            <person name="Wang P."/>
            <person name="Xu L."/>
            <person name="Schmidt M.H."/>
            <person name="Jia X."/>
            <person name="Li D."/>
            <person name="Zhu A."/>
            <person name="Guo F."/>
            <person name="Chen W."/>
            <person name="Ni D."/>
            <person name="Usadel B."/>
            <person name="Fernie A.R."/>
            <person name="Wen W."/>
        </authorList>
    </citation>
    <scope>NUCLEOTIDE SEQUENCE [LARGE SCALE GENOMIC DNA]</scope>
    <source>
        <strain evidence="9">cv. G240</strain>
    </source>
</reference>
<dbReference type="InterPro" id="IPR002549">
    <property type="entry name" value="AI-2E-like"/>
</dbReference>
<feature type="transmembrane region" description="Helical" evidence="7">
    <location>
        <begin position="824"/>
        <end position="853"/>
    </location>
</feature>
<sequence length="868" mass="95848">MFRSSSFRKPTSSSSPPPPSSSSSPDRNHHVQPPHCSAGETPEDEPNNVDSHVQSQGFHSIEREPESTCGPSSASILPWQVMFRSASFQNRDASSQNNESLAENHSLSPLESEPTPVEPNQNTTLSGDPLVRLALYIAMAHAGLALTLFLLYNICYLLEEYLQPVQWAVLCSIPLRGIQHALVRFWSEPLKLGLTETILAVPVTLLKAILSTLVNIRDLWFSIVFHQTTSKVSGQSNCGFPKLIQMLLSFGFFVIAYEQTGSFGSIALLGLSFLCTSFLESTVSVLTSYRTRNIGCSTSSTILREVILKRLKTIVALGLISGMIVGFLAGVIFFSCKIAVEGKDAVIMLKTYVQESKYAEMIGIKKWMDDNDVTEIADWYTTHLYETISQHVDTNSSEPQAALIPSPYIEKFQSFRNHIRNRELGSVFKELEATLWEFLVSRKDLVDKAKGFASQGMDVSQHALASSVFFLAGSAKLVFSIAYSVISGAVGLLNFGLQSLIFVWVLYYLITSESGGLTEQVIGMLPISKSARIRYIEILNGAISGVLLATAEVAFFQGCLTWILFKLYSIHFLYMSNFACIYQPRVSNFPIMASNDSSYHPIGVGKTILIGHQLTHNLSCACGLWCIRNSTGYTGIIGGMAMFPSAIELVPYSDPKSTSASPPWQDMFRSASVRKPDPSPQTQPPPSSSENPPPLPPPPPESLSGDPQVRLALYIAMAHAGLAFAIFILYGVFRILEEYLRPLQWAVLCSIPLRGIQQTLVGFWSEPLKLGLTETLLAVPVAVFRVFVGTLVDIRDVFFRVVFRRKKSNVLRRNRSGFSKLIRWLVSFWVFVIAYEQIGIIGAVSLLVLGFMFSSNAVESTMSTVSVD</sequence>
<gene>
    <name evidence="8" type="ORF">HYC85_011596</name>
</gene>
<evidence type="ECO:0000256" key="3">
    <source>
        <dbReference type="ARBA" id="ARBA00022692"/>
    </source>
</evidence>
<dbReference type="EMBL" id="JACBKZ010000005">
    <property type="protein sequence ID" value="KAF5949603.1"/>
    <property type="molecule type" value="Genomic_DNA"/>
</dbReference>
<keyword evidence="4 7" id="KW-1133">Transmembrane helix</keyword>
<name>A0A7J7H9G6_CAMSI</name>
<evidence type="ECO:0000256" key="2">
    <source>
        <dbReference type="ARBA" id="ARBA00009773"/>
    </source>
</evidence>
<keyword evidence="3 7" id="KW-0812">Transmembrane</keyword>
<reference evidence="8 9" key="2">
    <citation type="submission" date="2020-07" db="EMBL/GenBank/DDBJ databases">
        <title>Genome assembly of wild tea tree DASZ reveals pedigree and selection history of tea varieties.</title>
        <authorList>
            <person name="Zhang W."/>
        </authorList>
    </citation>
    <scope>NUCLEOTIDE SEQUENCE [LARGE SCALE GENOMIC DNA]</scope>
    <source>
        <strain evidence="9">cv. G240</strain>
        <tissue evidence="8">Leaf</tissue>
    </source>
</reference>
<feature type="compositionally biased region" description="Pro residues" evidence="6">
    <location>
        <begin position="678"/>
        <end position="701"/>
    </location>
</feature>
<keyword evidence="5 7" id="KW-0472">Membrane</keyword>
<comment type="caution">
    <text evidence="8">The sequence shown here is derived from an EMBL/GenBank/DDBJ whole genome shotgun (WGS) entry which is preliminary data.</text>
</comment>
<feature type="compositionally biased region" description="Polar residues" evidence="6">
    <location>
        <begin position="90"/>
        <end position="109"/>
    </location>
</feature>
<dbReference type="PANTHER" id="PTHR21716">
    <property type="entry name" value="TRANSMEMBRANE PROTEIN"/>
    <property type="match status" value="1"/>
</dbReference>
<feature type="transmembrane region" description="Helical" evidence="7">
    <location>
        <begin position="777"/>
        <end position="803"/>
    </location>
</feature>
<feature type="transmembrane region" description="Helical" evidence="7">
    <location>
        <begin position="133"/>
        <end position="154"/>
    </location>
</feature>
<protein>
    <submittedName>
        <fullName evidence="8">Uncharacterized protein</fullName>
    </submittedName>
</protein>
<evidence type="ECO:0000313" key="9">
    <source>
        <dbReference type="Proteomes" id="UP000593564"/>
    </source>
</evidence>
<evidence type="ECO:0000256" key="7">
    <source>
        <dbReference type="SAM" id="Phobius"/>
    </source>
</evidence>
<feature type="transmembrane region" description="Helical" evidence="7">
    <location>
        <begin position="538"/>
        <end position="565"/>
    </location>
</feature>
<feature type="compositionally biased region" description="Polar residues" evidence="6">
    <location>
        <begin position="48"/>
        <end position="58"/>
    </location>
</feature>
<feature type="region of interest" description="Disordered" evidence="6">
    <location>
        <begin position="90"/>
        <end position="123"/>
    </location>
</feature>
<comment type="similarity">
    <text evidence="2">Belongs to the autoinducer-2 exporter (AI-2E) (TC 2.A.86) family.</text>
</comment>
<feature type="region of interest" description="Disordered" evidence="6">
    <location>
        <begin position="669"/>
        <end position="704"/>
    </location>
</feature>
<proteinExistence type="inferred from homology"/>
<evidence type="ECO:0000256" key="6">
    <source>
        <dbReference type="SAM" id="MobiDB-lite"/>
    </source>
</evidence>
<feature type="compositionally biased region" description="Low complexity" evidence="6">
    <location>
        <begin position="1"/>
        <end position="14"/>
    </location>
</feature>
<dbReference type="PANTHER" id="PTHR21716:SF72">
    <property type="entry name" value="TRANSMEMBRANE PROTEIN C9ORF5 PROTEIN"/>
    <property type="match status" value="1"/>
</dbReference>
<organism evidence="8 9">
    <name type="scientific">Camellia sinensis</name>
    <name type="common">Tea plant</name>
    <name type="synonym">Thea sinensis</name>
    <dbReference type="NCBI Taxonomy" id="4442"/>
    <lineage>
        <taxon>Eukaryota</taxon>
        <taxon>Viridiplantae</taxon>
        <taxon>Streptophyta</taxon>
        <taxon>Embryophyta</taxon>
        <taxon>Tracheophyta</taxon>
        <taxon>Spermatophyta</taxon>
        <taxon>Magnoliopsida</taxon>
        <taxon>eudicotyledons</taxon>
        <taxon>Gunneridae</taxon>
        <taxon>Pentapetalae</taxon>
        <taxon>asterids</taxon>
        <taxon>Ericales</taxon>
        <taxon>Theaceae</taxon>
        <taxon>Camellia</taxon>
    </lineage>
</organism>
<feature type="region of interest" description="Disordered" evidence="6">
    <location>
        <begin position="1"/>
        <end position="72"/>
    </location>
</feature>
<evidence type="ECO:0000313" key="8">
    <source>
        <dbReference type="EMBL" id="KAF5949603.1"/>
    </source>
</evidence>
<feature type="transmembrane region" description="Helical" evidence="7">
    <location>
        <begin position="711"/>
        <end position="733"/>
    </location>
</feature>
<dbReference type="GO" id="GO:0016020">
    <property type="term" value="C:membrane"/>
    <property type="evidence" value="ECO:0007669"/>
    <property type="project" value="UniProtKB-SubCell"/>
</dbReference>
<dbReference type="AlphaFoldDB" id="A0A7J7H9G6"/>
<evidence type="ECO:0000256" key="4">
    <source>
        <dbReference type="ARBA" id="ARBA00022989"/>
    </source>
</evidence>
<evidence type="ECO:0000256" key="1">
    <source>
        <dbReference type="ARBA" id="ARBA00004141"/>
    </source>
</evidence>